<keyword evidence="1" id="KW-0732">Signal</keyword>
<comment type="caution">
    <text evidence="3">The sequence shown here is derived from an EMBL/GenBank/DDBJ whole genome shotgun (WGS) entry which is preliminary data.</text>
</comment>
<name>A0ABS1C0B8_9BACT</name>
<dbReference type="Gene3D" id="3.10.450.50">
    <property type="match status" value="1"/>
</dbReference>
<dbReference type="SUPFAM" id="SSF54427">
    <property type="entry name" value="NTF2-like"/>
    <property type="match status" value="1"/>
</dbReference>
<dbReference type="InterPro" id="IPR032710">
    <property type="entry name" value="NTF2-like_dom_sf"/>
</dbReference>
<dbReference type="Pfam" id="PF13474">
    <property type="entry name" value="SnoaL_3"/>
    <property type="match status" value="1"/>
</dbReference>
<organism evidence="3 4">
    <name type="scientific">Adhaeribacter terrigena</name>
    <dbReference type="NCBI Taxonomy" id="2793070"/>
    <lineage>
        <taxon>Bacteria</taxon>
        <taxon>Pseudomonadati</taxon>
        <taxon>Bacteroidota</taxon>
        <taxon>Cytophagia</taxon>
        <taxon>Cytophagales</taxon>
        <taxon>Hymenobacteraceae</taxon>
        <taxon>Adhaeribacter</taxon>
    </lineage>
</organism>
<feature type="signal peptide" evidence="1">
    <location>
        <begin position="1"/>
        <end position="25"/>
    </location>
</feature>
<feature type="chain" id="PRO_5047052346" evidence="1">
    <location>
        <begin position="26"/>
        <end position="146"/>
    </location>
</feature>
<gene>
    <name evidence="3" type="ORF">I5M27_07545</name>
</gene>
<dbReference type="RefSeq" id="WP_200505593.1">
    <property type="nucleotide sequence ID" value="NZ_JAEHFX010000003.1"/>
</dbReference>
<evidence type="ECO:0000313" key="4">
    <source>
        <dbReference type="Proteomes" id="UP000644147"/>
    </source>
</evidence>
<keyword evidence="4" id="KW-1185">Reference proteome</keyword>
<sequence>MKFKAFYSVVLIVFLSGCISSKFQAESAKLGTQAVLDQQVAAWNRGDMNGYMQGYWKSDSLQFIGRKGVNYGWEKTLQNYQRSYPNAEAMGQLALTVLHVEDINPTTAYVTGKWHLTRSMGNLEGYFTLLLRKIDNEWKIVSDHSS</sequence>
<accession>A0ABS1C0B8</accession>
<reference evidence="3 4" key="1">
    <citation type="submission" date="2020-12" db="EMBL/GenBank/DDBJ databases">
        <title>Bacterial novel species Adhaeribacter sp. BT258 isolated from soil.</title>
        <authorList>
            <person name="Jung H.-Y."/>
        </authorList>
    </citation>
    <scope>NUCLEOTIDE SEQUENCE [LARGE SCALE GENOMIC DNA]</scope>
    <source>
        <strain evidence="3 4">BT258</strain>
    </source>
</reference>
<dbReference type="InterPro" id="IPR037401">
    <property type="entry name" value="SnoaL-like"/>
</dbReference>
<evidence type="ECO:0000256" key="1">
    <source>
        <dbReference type="SAM" id="SignalP"/>
    </source>
</evidence>
<dbReference type="PROSITE" id="PS51257">
    <property type="entry name" value="PROKAR_LIPOPROTEIN"/>
    <property type="match status" value="1"/>
</dbReference>
<evidence type="ECO:0000259" key="2">
    <source>
        <dbReference type="Pfam" id="PF13474"/>
    </source>
</evidence>
<dbReference type="Proteomes" id="UP000644147">
    <property type="component" value="Unassembled WGS sequence"/>
</dbReference>
<protein>
    <submittedName>
        <fullName evidence="3">Nuclear transport factor 2 family protein</fullName>
    </submittedName>
</protein>
<feature type="domain" description="SnoaL-like" evidence="2">
    <location>
        <begin position="34"/>
        <end position="146"/>
    </location>
</feature>
<evidence type="ECO:0000313" key="3">
    <source>
        <dbReference type="EMBL" id="MBK0402836.1"/>
    </source>
</evidence>
<dbReference type="EMBL" id="JAEHFX010000003">
    <property type="protein sequence ID" value="MBK0402836.1"/>
    <property type="molecule type" value="Genomic_DNA"/>
</dbReference>
<proteinExistence type="predicted"/>